<dbReference type="EMBL" id="CP000975">
    <property type="protein sequence ID" value="ACD82335.1"/>
    <property type="molecule type" value="Genomic_DNA"/>
</dbReference>
<dbReference type="KEGG" id="min:Minf_0275"/>
<dbReference type="STRING" id="481448.Minf_0275"/>
<sequence length="43" mass="5085">MYDLQTGLFHWCEALIPVGGEFVYPDFYSFLKHKVFGEMKKVL</sequence>
<dbReference type="AlphaFoldDB" id="B3DY58"/>
<organism evidence="1 2">
    <name type="scientific">Methylacidiphilum infernorum (isolate V4)</name>
    <name type="common">Methylokorus infernorum (strain V4)</name>
    <dbReference type="NCBI Taxonomy" id="481448"/>
    <lineage>
        <taxon>Bacteria</taxon>
        <taxon>Pseudomonadati</taxon>
        <taxon>Verrucomicrobiota</taxon>
        <taxon>Methylacidiphilae</taxon>
        <taxon>Methylacidiphilales</taxon>
        <taxon>Methylacidiphilaceae</taxon>
        <taxon>Methylacidiphilum (ex Ratnadevi et al. 2023)</taxon>
    </lineage>
</organism>
<evidence type="ECO:0000313" key="2">
    <source>
        <dbReference type="Proteomes" id="UP000009149"/>
    </source>
</evidence>
<dbReference type="HOGENOM" id="CLU_3235896_0_0_0"/>
<evidence type="ECO:0000313" key="1">
    <source>
        <dbReference type="EMBL" id="ACD82335.1"/>
    </source>
</evidence>
<accession>B3DY58</accession>
<protein>
    <submittedName>
        <fullName evidence="1">Uncharacterized protein</fullName>
    </submittedName>
</protein>
<proteinExistence type="predicted"/>
<reference evidence="1 2" key="1">
    <citation type="journal article" date="2008" name="Biol. Direct">
        <title>Complete genome sequence of the extremely acidophilic methanotroph isolate V4, Methylacidiphilum infernorum, a representative of the bacterial phylum Verrucomicrobia.</title>
        <authorList>
            <person name="Hou S."/>
            <person name="Makarova K.S."/>
            <person name="Saw J.H."/>
            <person name="Senin P."/>
            <person name="Ly B.V."/>
            <person name="Zhou Z."/>
            <person name="Ren Y."/>
            <person name="Wang J."/>
            <person name="Galperin M.Y."/>
            <person name="Omelchenko M.V."/>
            <person name="Wolf Y.I."/>
            <person name="Yutin N."/>
            <person name="Koonin E.V."/>
            <person name="Stott M.B."/>
            <person name="Mountain B.W."/>
            <person name="Crowe M.A."/>
            <person name="Smirnova A.V."/>
            <person name="Dunfield P.F."/>
            <person name="Feng L."/>
            <person name="Wang L."/>
            <person name="Alam M."/>
        </authorList>
    </citation>
    <scope>NUCLEOTIDE SEQUENCE [LARGE SCALE GENOMIC DNA]</scope>
    <source>
        <strain evidence="2">Isolate V4</strain>
    </source>
</reference>
<name>B3DY58_METI4</name>
<gene>
    <name evidence="1" type="ordered locus">Minf_0275</name>
</gene>
<dbReference type="Proteomes" id="UP000009149">
    <property type="component" value="Chromosome"/>
</dbReference>